<dbReference type="InterPro" id="IPR001932">
    <property type="entry name" value="PPM-type_phosphatase-like_dom"/>
</dbReference>
<dbReference type="RefSeq" id="WP_344155288.1">
    <property type="nucleotide sequence ID" value="NZ_BAAAQR010000012.1"/>
</dbReference>
<dbReference type="InterPro" id="IPR000014">
    <property type="entry name" value="PAS"/>
</dbReference>
<dbReference type="NCBIfam" id="TIGR00229">
    <property type="entry name" value="sensory_box"/>
    <property type="match status" value="1"/>
</dbReference>
<evidence type="ECO:0000313" key="4">
    <source>
        <dbReference type="EMBL" id="GAA2152122.1"/>
    </source>
</evidence>
<dbReference type="EMBL" id="BAAAQR010000012">
    <property type="protein sequence ID" value="GAA2152122.1"/>
    <property type="molecule type" value="Genomic_DNA"/>
</dbReference>
<evidence type="ECO:0000259" key="2">
    <source>
        <dbReference type="PROSITE" id="PS50112"/>
    </source>
</evidence>
<dbReference type="PANTHER" id="PTHR43156">
    <property type="entry name" value="STAGE II SPORULATION PROTEIN E-RELATED"/>
    <property type="match status" value="1"/>
</dbReference>
<evidence type="ECO:0000313" key="5">
    <source>
        <dbReference type="Proteomes" id="UP001501771"/>
    </source>
</evidence>
<protein>
    <submittedName>
        <fullName evidence="4">SpoIIE family protein phosphatase</fullName>
    </submittedName>
</protein>
<dbReference type="InterPro" id="IPR013767">
    <property type="entry name" value="PAS_fold"/>
</dbReference>
<dbReference type="SUPFAM" id="SSF55785">
    <property type="entry name" value="PYP-like sensor domain (PAS domain)"/>
    <property type="match status" value="1"/>
</dbReference>
<dbReference type="Proteomes" id="UP001501771">
    <property type="component" value="Unassembled WGS sequence"/>
</dbReference>
<dbReference type="InterPro" id="IPR036457">
    <property type="entry name" value="PPM-type-like_dom_sf"/>
</dbReference>
<dbReference type="Pfam" id="PF07228">
    <property type="entry name" value="SpoIIE"/>
    <property type="match status" value="1"/>
</dbReference>
<dbReference type="PROSITE" id="PS51746">
    <property type="entry name" value="PPM_2"/>
    <property type="match status" value="1"/>
</dbReference>
<organism evidence="4 5">
    <name type="scientific">Nocardioides koreensis</name>
    <dbReference type="NCBI Taxonomy" id="433651"/>
    <lineage>
        <taxon>Bacteria</taxon>
        <taxon>Bacillati</taxon>
        <taxon>Actinomycetota</taxon>
        <taxon>Actinomycetes</taxon>
        <taxon>Propionibacteriales</taxon>
        <taxon>Nocardioidaceae</taxon>
        <taxon>Nocardioides</taxon>
    </lineage>
</organism>
<accession>A0ABP5LWJ5</accession>
<dbReference type="SMART" id="SM00331">
    <property type="entry name" value="PP2C_SIG"/>
    <property type="match status" value="1"/>
</dbReference>
<evidence type="ECO:0000256" key="1">
    <source>
        <dbReference type="ARBA" id="ARBA00022801"/>
    </source>
</evidence>
<name>A0ABP5LWJ5_9ACTN</name>
<dbReference type="Pfam" id="PF13185">
    <property type="entry name" value="GAF_2"/>
    <property type="match status" value="2"/>
</dbReference>
<comment type="caution">
    <text evidence="4">The sequence shown here is derived from an EMBL/GenBank/DDBJ whole genome shotgun (WGS) entry which is preliminary data.</text>
</comment>
<dbReference type="SUPFAM" id="SSF81606">
    <property type="entry name" value="PP2C-like"/>
    <property type="match status" value="1"/>
</dbReference>
<dbReference type="SMART" id="SM00065">
    <property type="entry name" value="GAF"/>
    <property type="match status" value="2"/>
</dbReference>
<dbReference type="CDD" id="cd00130">
    <property type="entry name" value="PAS"/>
    <property type="match status" value="1"/>
</dbReference>
<dbReference type="Gene3D" id="3.30.450.20">
    <property type="entry name" value="PAS domain"/>
    <property type="match status" value="1"/>
</dbReference>
<dbReference type="Gene3D" id="3.60.40.10">
    <property type="entry name" value="PPM-type phosphatase domain"/>
    <property type="match status" value="1"/>
</dbReference>
<gene>
    <name evidence="4" type="ORF">GCM10009844_35120</name>
</gene>
<dbReference type="InterPro" id="IPR035965">
    <property type="entry name" value="PAS-like_dom_sf"/>
</dbReference>
<dbReference type="SUPFAM" id="SSF55781">
    <property type="entry name" value="GAF domain-like"/>
    <property type="match status" value="2"/>
</dbReference>
<sequence length="712" mass="76861">MPIPGVPSWVGDLDHLNGLDEAALATDTAGQIIFANATARRLYRFLGEDLSRLSLVSGLLPEDEHAGFREIERQALGGGHWTGRLDVRRVDGSVRAAEISCSPLRRDGEVVGVVCVIDDSDLDRGPGREVRRLGDRLTRLARVGTDLGTAEDIETVTKVVITQVADAAGATVASVSLVRDDSSLALVGLRGGPEGAAQRWASYSIHDHNPASDVARTGQLLVLTGQEALRARYPDLELAAEGERSMVCLPLRVVGRAVGVITLSFPGRREFDNAELEFLGIIADSCAQALERIRAQQEAAEQAARVRFLADASIELSKSLDYEATLANVARLAVPAFADWCAIDVVEDDRLHRLAVEHVDPAKVRLAHELERRYPSDRDAAGGAWEVMRTGQSLLIPEVTDDMILAAAKDEEHLRLARQLALRSALVVPLVARGRVLGVITWVCAESERRYTDSDVAFAEDLGRRGAIAIDNAQLHSETLEAAVRLQRAVLPALAVDVPGWEIASHYSPAGRTEVGGDFYDAVALPDGRLAWFVGDVMGRGVTAAASMAQMRAAIRAYIAVDPTPEVVLGKLDLLFATYDMAQLVTLVYGVADPERDELVLVNAGHPPAVVLRKDGTAEQLPSADGPPLGVSDGERESMVIGFRDGDTLVAFTDGLIERREEDIDDGQRRALVAITALADRAVDAALEDLVENVRDHTREDDVAVLLARRTR</sequence>
<keyword evidence="5" id="KW-1185">Reference proteome</keyword>
<dbReference type="Gene3D" id="3.30.450.40">
    <property type="match status" value="2"/>
</dbReference>
<dbReference type="Pfam" id="PF00989">
    <property type="entry name" value="PAS"/>
    <property type="match status" value="1"/>
</dbReference>
<keyword evidence="1" id="KW-0378">Hydrolase</keyword>
<reference evidence="5" key="1">
    <citation type="journal article" date="2019" name="Int. J. Syst. Evol. Microbiol.">
        <title>The Global Catalogue of Microorganisms (GCM) 10K type strain sequencing project: providing services to taxonomists for standard genome sequencing and annotation.</title>
        <authorList>
            <consortium name="The Broad Institute Genomics Platform"/>
            <consortium name="The Broad Institute Genome Sequencing Center for Infectious Disease"/>
            <person name="Wu L."/>
            <person name="Ma J."/>
        </authorList>
    </citation>
    <scope>NUCLEOTIDE SEQUENCE [LARGE SCALE GENOMIC DNA]</scope>
    <source>
        <strain evidence="5">JCM 16022</strain>
    </source>
</reference>
<dbReference type="PANTHER" id="PTHR43156:SF2">
    <property type="entry name" value="STAGE II SPORULATION PROTEIN E"/>
    <property type="match status" value="1"/>
</dbReference>
<feature type="domain" description="PPM-type phosphatase" evidence="3">
    <location>
        <begin position="503"/>
        <end position="710"/>
    </location>
</feature>
<proteinExistence type="predicted"/>
<evidence type="ECO:0000259" key="3">
    <source>
        <dbReference type="PROSITE" id="PS51746"/>
    </source>
</evidence>
<dbReference type="InterPro" id="IPR003018">
    <property type="entry name" value="GAF"/>
</dbReference>
<dbReference type="InterPro" id="IPR052016">
    <property type="entry name" value="Bact_Sigma-Reg"/>
</dbReference>
<dbReference type="InterPro" id="IPR029016">
    <property type="entry name" value="GAF-like_dom_sf"/>
</dbReference>
<dbReference type="PROSITE" id="PS50112">
    <property type="entry name" value="PAS"/>
    <property type="match status" value="1"/>
</dbReference>
<feature type="domain" description="PAS" evidence="2">
    <location>
        <begin position="16"/>
        <end position="79"/>
    </location>
</feature>